<dbReference type="InterPro" id="IPR005835">
    <property type="entry name" value="NTP_transferase_dom"/>
</dbReference>
<dbReference type="AlphaFoldDB" id="A0AAU9MV79"/>
<feature type="domain" description="Nucleotidyl transferase" evidence="1">
    <location>
        <begin position="21"/>
        <end position="139"/>
    </location>
</feature>
<dbReference type="Pfam" id="PF00483">
    <property type="entry name" value="NTP_transferase"/>
    <property type="match status" value="1"/>
</dbReference>
<dbReference type="Proteomes" id="UP001157418">
    <property type="component" value="Unassembled WGS sequence"/>
</dbReference>
<dbReference type="GO" id="GO:0003743">
    <property type="term" value="F:translation initiation factor activity"/>
    <property type="evidence" value="ECO:0007669"/>
    <property type="project" value="TreeGrafter"/>
</dbReference>
<protein>
    <recommendedName>
        <fullName evidence="1">Nucleotidyl transferase domain-containing protein</fullName>
    </recommendedName>
</protein>
<gene>
    <name evidence="2" type="ORF">LVIROSA_LOCUS16235</name>
</gene>
<proteinExistence type="predicted"/>
<sequence length="139" mass="15377">MVAKEGVKAGEDDLARVPLQAIIIADNLNTKFRPITLECPKVLLPLVNTPMIDYTLAWLESADVEEVFVLCCSHSKQIISYLGQSKWVNEPNFSVTPIESHNCTSAVDGLRDMIKGDFILVSGDTVSDMMLTQALKEHK</sequence>
<dbReference type="GO" id="GO:0005085">
    <property type="term" value="F:guanyl-nucleotide exchange factor activity"/>
    <property type="evidence" value="ECO:0007669"/>
    <property type="project" value="TreeGrafter"/>
</dbReference>
<accession>A0AAU9MV79</accession>
<evidence type="ECO:0000313" key="2">
    <source>
        <dbReference type="EMBL" id="CAH1429371.1"/>
    </source>
</evidence>
<dbReference type="PANTHER" id="PTHR45887:SF1">
    <property type="entry name" value="TRANSLATION INITIATION FACTOR EIF-2B SUBUNIT EPSILON"/>
    <property type="match status" value="1"/>
</dbReference>
<dbReference type="GO" id="GO:0005851">
    <property type="term" value="C:eukaryotic translation initiation factor 2B complex"/>
    <property type="evidence" value="ECO:0007669"/>
    <property type="project" value="TreeGrafter"/>
</dbReference>
<dbReference type="GO" id="GO:0031369">
    <property type="term" value="F:translation initiation factor binding"/>
    <property type="evidence" value="ECO:0007669"/>
    <property type="project" value="TreeGrafter"/>
</dbReference>
<dbReference type="SUPFAM" id="SSF53448">
    <property type="entry name" value="Nucleotide-diphospho-sugar transferases"/>
    <property type="match status" value="1"/>
</dbReference>
<organism evidence="2 3">
    <name type="scientific">Lactuca virosa</name>
    <dbReference type="NCBI Taxonomy" id="75947"/>
    <lineage>
        <taxon>Eukaryota</taxon>
        <taxon>Viridiplantae</taxon>
        <taxon>Streptophyta</taxon>
        <taxon>Embryophyta</taxon>
        <taxon>Tracheophyta</taxon>
        <taxon>Spermatophyta</taxon>
        <taxon>Magnoliopsida</taxon>
        <taxon>eudicotyledons</taxon>
        <taxon>Gunneridae</taxon>
        <taxon>Pentapetalae</taxon>
        <taxon>asterids</taxon>
        <taxon>campanulids</taxon>
        <taxon>Asterales</taxon>
        <taxon>Asteraceae</taxon>
        <taxon>Cichorioideae</taxon>
        <taxon>Cichorieae</taxon>
        <taxon>Lactucinae</taxon>
        <taxon>Lactuca</taxon>
    </lineage>
</organism>
<dbReference type="PANTHER" id="PTHR45887">
    <property type="entry name" value="TRANSLATION INITIATION FACTOR EIF-2B SUBUNIT EPSILON"/>
    <property type="match status" value="1"/>
</dbReference>
<evidence type="ECO:0000259" key="1">
    <source>
        <dbReference type="Pfam" id="PF00483"/>
    </source>
</evidence>
<keyword evidence="3" id="KW-1185">Reference proteome</keyword>
<evidence type="ECO:0000313" key="3">
    <source>
        <dbReference type="Proteomes" id="UP001157418"/>
    </source>
</evidence>
<reference evidence="2 3" key="1">
    <citation type="submission" date="2022-01" db="EMBL/GenBank/DDBJ databases">
        <authorList>
            <person name="Xiong W."/>
            <person name="Schranz E."/>
        </authorList>
    </citation>
    <scope>NUCLEOTIDE SEQUENCE [LARGE SCALE GENOMIC DNA]</scope>
</reference>
<dbReference type="EMBL" id="CAKMRJ010002709">
    <property type="protein sequence ID" value="CAH1429371.1"/>
    <property type="molecule type" value="Genomic_DNA"/>
</dbReference>
<dbReference type="Gene3D" id="3.90.550.10">
    <property type="entry name" value="Spore Coat Polysaccharide Biosynthesis Protein SpsA, Chain A"/>
    <property type="match status" value="1"/>
</dbReference>
<dbReference type="InterPro" id="IPR029044">
    <property type="entry name" value="Nucleotide-diphossugar_trans"/>
</dbReference>
<dbReference type="InterPro" id="IPR051956">
    <property type="entry name" value="eIF2B_epsilon"/>
</dbReference>
<name>A0AAU9MV79_9ASTR</name>
<comment type="caution">
    <text evidence="2">The sequence shown here is derived from an EMBL/GenBank/DDBJ whole genome shotgun (WGS) entry which is preliminary data.</text>
</comment>